<reference evidence="1" key="1">
    <citation type="submission" date="2014-11" db="EMBL/GenBank/DDBJ databases">
        <authorList>
            <person name="Amaro Gonzalez C."/>
        </authorList>
    </citation>
    <scope>NUCLEOTIDE SEQUENCE</scope>
</reference>
<reference evidence="1" key="2">
    <citation type="journal article" date="2015" name="Fish Shellfish Immunol.">
        <title>Early steps in the European eel (Anguilla anguilla)-Vibrio vulnificus interaction in the gills: Role of the RtxA13 toxin.</title>
        <authorList>
            <person name="Callol A."/>
            <person name="Pajuelo D."/>
            <person name="Ebbesson L."/>
            <person name="Teles M."/>
            <person name="MacKenzie S."/>
            <person name="Amaro C."/>
        </authorList>
    </citation>
    <scope>NUCLEOTIDE SEQUENCE</scope>
</reference>
<dbReference type="EMBL" id="GBXM01054347">
    <property type="protein sequence ID" value="JAH54230.1"/>
    <property type="molecule type" value="Transcribed_RNA"/>
</dbReference>
<name>A0A0E9TN04_ANGAN</name>
<dbReference type="AlphaFoldDB" id="A0A0E9TN04"/>
<proteinExistence type="predicted"/>
<evidence type="ECO:0000313" key="1">
    <source>
        <dbReference type="EMBL" id="JAH54230.1"/>
    </source>
</evidence>
<protein>
    <submittedName>
        <fullName evidence="1">Uncharacterized protein</fullName>
    </submittedName>
</protein>
<organism evidence="1">
    <name type="scientific">Anguilla anguilla</name>
    <name type="common">European freshwater eel</name>
    <name type="synonym">Muraena anguilla</name>
    <dbReference type="NCBI Taxonomy" id="7936"/>
    <lineage>
        <taxon>Eukaryota</taxon>
        <taxon>Metazoa</taxon>
        <taxon>Chordata</taxon>
        <taxon>Craniata</taxon>
        <taxon>Vertebrata</taxon>
        <taxon>Euteleostomi</taxon>
        <taxon>Actinopterygii</taxon>
        <taxon>Neopterygii</taxon>
        <taxon>Teleostei</taxon>
        <taxon>Anguilliformes</taxon>
        <taxon>Anguillidae</taxon>
        <taxon>Anguilla</taxon>
    </lineage>
</organism>
<accession>A0A0E9TN04</accession>
<sequence length="45" mass="4948">MCCPACGISPCLIILSMRANSVCKVYEEKWPLPGSNAIRVLLNRP</sequence>